<dbReference type="InterPro" id="IPR026575">
    <property type="entry name" value="GpdQ/CpdA-like"/>
</dbReference>
<dbReference type="Gene3D" id="3.60.21.40">
    <property type="entry name" value="GpdQ, catalytic alpha/beta sandwich domain"/>
    <property type="match status" value="1"/>
</dbReference>
<dbReference type="Pfam" id="PF00149">
    <property type="entry name" value="Metallophos"/>
    <property type="match status" value="1"/>
</dbReference>
<comment type="caution">
    <text evidence="6">The sequence shown here is derived from an EMBL/GenBank/DDBJ whole genome shotgun (WGS) entry which is preliminary data.</text>
</comment>
<evidence type="ECO:0000256" key="2">
    <source>
        <dbReference type="ARBA" id="ARBA00022801"/>
    </source>
</evidence>
<accession>A0ABQ6DZB3</accession>
<dbReference type="InterPro" id="IPR050884">
    <property type="entry name" value="CNP_phosphodiesterase-III"/>
</dbReference>
<evidence type="ECO:0000313" key="6">
    <source>
        <dbReference type="EMBL" id="GLS90432.1"/>
    </source>
</evidence>
<proteinExistence type="inferred from homology"/>
<feature type="domain" description="Calcineurin-like phosphoesterase" evidence="5">
    <location>
        <begin position="1"/>
        <end position="197"/>
    </location>
</feature>
<dbReference type="CDD" id="cd07402">
    <property type="entry name" value="MPP_GpdQ"/>
    <property type="match status" value="1"/>
</dbReference>
<evidence type="ECO:0000256" key="1">
    <source>
        <dbReference type="ARBA" id="ARBA00022723"/>
    </source>
</evidence>
<evidence type="ECO:0000256" key="3">
    <source>
        <dbReference type="ARBA" id="ARBA00023004"/>
    </source>
</evidence>
<dbReference type="Proteomes" id="UP001157353">
    <property type="component" value="Unassembled WGS sequence"/>
</dbReference>
<dbReference type="Gene3D" id="3.30.750.180">
    <property type="entry name" value="GpdQ, beta-strand dimerisation domain"/>
    <property type="match status" value="1"/>
</dbReference>
<keyword evidence="7" id="KW-1185">Reference proteome</keyword>
<evidence type="ECO:0000256" key="4">
    <source>
        <dbReference type="ARBA" id="ARBA00025742"/>
    </source>
</evidence>
<organism evidence="6 7">
    <name type="scientific">Psychromonas marina</name>
    <dbReference type="NCBI Taxonomy" id="88364"/>
    <lineage>
        <taxon>Bacteria</taxon>
        <taxon>Pseudomonadati</taxon>
        <taxon>Pseudomonadota</taxon>
        <taxon>Gammaproteobacteria</taxon>
        <taxon>Alteromonadales</taxon>
        <taxon>Psychromonadaceae</taxon>
        <taxon>Psychromonas</taxon>
    </lineage>
</organism>
<dbReference type="PANTHER" id="PTHR42988">
    <property type="entry name" value="PHOSPHOHYDROLASE"/>
    <property type="match status" value="1"/>
</dbReference>
<name>A0ABQ6DZB3_9GAMM</name>
<reference evidence="7" key="1">
    <citation type="journal article" date="2019" name="Int. J. Syst. Evol. Microbiol.">
        <title>The Global Catalogue of Microorganisms (GCM) 10K type strain sequencing project: providing services to taxonomists for standard genome sequencing and annotation.</title>
        <authorList>
            <consortium name="The Broad Institute Genomics Platform"/>
            <consortium name="The Broad Institute Genome Sequencing Center for Infectious Disease"/>
            <person name="Wu L."/>
            <person name="Ma J."/>
        </authorList>
    </citation>
    <scope>NUCLEOTIDE SEQUENCE [LARGE SCALE GENOMIC DNA]</scope>
    <source>
        <strain evidence="7">NBRC 103166</strain>
    </source>
</reference>
<evidence type="ECO:0000313" key="7">
    <source>
        <dbReference type="Proteomes" id="UP001157353"/>
    </source>
</evidence>
<evidence type="ECO:0000259" key="5">
    <source>
        <dbReference type="Pfam" id="PF00149"/>
    </source>
</evidence>
<keyword evidence="2" id="KW-0378">Hydrolase</keyword>
<dbReference type="SUPFAM" id="SSF56300">
    <property type="entry name" value="Metallo-dependent phosphatases"/>
    <property type="match status" value="1"/>
</dbReference>
<dbReference type="EMBL" id="BSPQ01000004">
    <property type="protein sequence ID" value="GLS90432.1"/>
    <property type="molecule type" value="Genomic_DNA"/>
</dbReference>
<gene>
    <name evidence="6" type="primary">cpdA_1</name>
    <name evidence="6" type="ORF">GCM10007916_14990</name>
</gene>
<dbReference type="InterPro" id="IPR029052">
    <property type="entry name" value="Metallo-depent_PP-like"/>
</dbReference>
<keyword evidence="1" id="KW-0479">Metal-binding</keyword>
<dbReference type="InterPro" id="IPR004843">
    <property type="entry name" value="Calcineurin-like_PHP"/>
</dbReference>
<dbReference type="RefSeq" id="WP_284203559.1">
    <property type="nucleotide sequence ID" value="NZ_BSPQ01000004.1"/>
</dbReference>
<comment type="similarity">
    <text evidence="4">Belongs to the cyclic nucleotide phosphodiesterase class-III family.</text>
</comment>
<sequence length="271" mass="30320">MLIAQLTDLHIKKAGKHAYKKVDTLACLEKAISHINALVPCPDLVVITGDLGDFGTIDEYELISKALYKFTMPVHIVPGNHDNRDNLRQVLGEMTSFDHAQYCNFVVDHPDQVLIGLDSSVIGESHGYLSEETLFWLNKTLEIHKQKSVMLFIHHPPMPVGLGHMDVQNLHNAGDLYDILKRFDNVNGLVAGHLHRPISALWNKIPVWVGPSHSHSVTLDLKPEADSSFSLEPAAIRLFILDQDTVISHLSYIDHSDGPYPFFDQLGNLID</sequence>
<dbReference type="InterPro" id="IPR042281">
    <property type="entry name" value="GpdQ_beta-strand"/>
</dbReference>
<dbReference type="PANTHER" id="PTHR42988:SF2">
    <property type="entry name" value="CYCLIC NUCLEOTIDE PHOSPHODIESTERASE CBUA0032-RELATED"/>
    <property type="match status" value="1"/>
</dbReference>
<keyword evidence="3" id="KW-0408">Iron</keyword>
<dbReference type="InterPro" id="IPR042283">
    <property type="entry name" value="GpdQ_catalytic"/>
</dbReference>
<protein>
    <submittedName>
        <fullName evidence="6">3',5'-cyclic adenosine monophosphate phosphodiesterase CpdA</fullName>
    </submittedName>
</protein>